<dbReference type="InterPro" id="IPR021866">
    <property type="entry name" value="SpoIIAA-like"/>
</dbReference>
<dbReference type="OrthoDB" id="555504at2"/>
<comment type="caution">
    <text evidence="1">The sequence shown here is derived from an EMBL/GenBank/DDBJ whole genome shotgun (WGS) entry which is preliminary data.</text>
</comment>
<dbReference type="EMBL" id="LPUF01000001">
    <property type="protein sequence ID" value="OQK18537.1"/>
    <property type="molecule type" value="Genomic_DNA"/>
</dbReference>
<gene>
    <name evidence="1" type="ORF">AU255_12195</name>
</gene>
<protein>
    <recommendedName>
        <fullName evidence="3">STAS/SEC14 domain-containing protein</fullName>
    </recommendedName>
</protein>
<dbReference type="Pfam" id="PF11964">
    <property type="entry name" value="SpoIIAA-like"/>
    <property type="match status" value="1"/>
</dbReference>
<accession>A0A1V8MAI1</accession>
<dbReference type="InterPro" id="IPR038396">
    <property type="entry name" value="SpoIIAA-like_sf"/>
</dbReference>
<evidence type="ECO:0008006" key="3">
    <source>
        <dbReference type="Google" id="ProtNLM"/>
    </source>
</evidence>
<organism evidence="1 2">
    <name type="scientific">Methyloprofundus sedimenti</name>
    <dbReference type="NCBI Taxonomy" id="1420851"/>
    <lineage>
        <taxon>Bacteria</taxon>
        <taxon>Pseudomonadati</taxon>
        <taxon>Pseudomonadota</taxon>
        <taxon>Gammaproteobacteria</taxon>
        <taxon>Methylococcales</taxon>
        <taxon>Methylococcaceae</taxon>
        <taxon>Methyloprofundus</taxon>
    </lineage>
</organism>
<evidence type="ECO:0000313" key="2">
    <source>
        <dbReference type="Proteomes" id="UP000191980"/>
    </source>
</evidence>
<dbReference type="SUPFAM" id="SSF52091">
    <property type="entry name" value="SpoIIaa-like"/>
    <property type="match status" value="1"/>
</dbReference>
<proteinExistence type="predicted"/>
<name>A0A1V8MAI1_9GAMM</name>
<dbReference type="InterPro" id="IPR036513">
    <property type="entry name" value="STAS_dom_sf"/>
</dbReference>
<keyword evidence="2" id="KW-1185">Reference proteome</keyword>
<sequence>MIEIMPETAGKTLVVKAKGMLTSEDYEKIFIPQLKQLIDQFGKIRVLLYLDENFTGWELDAAWDDALFGLQHRHDFEKVAVVSDQQWVAWATKVGSYFMDGQVATYKISEFQNAITWIKG</sequence>
<reference evidence="1 2" key="1">
    <citation type="submission" date="2015-12" db="EMBL/GenBank/DDBJ databases">
        <authorList>
            <person name="Shamseldin A."/>
            <person name="Moawad H."/>
            <person name="Abd El-Rahim W.M."/>
            <person name="Sadowsky M.J."/>
        </authorList>
    </citation>
    <scope>NUCLEOTIDE SEQUENCE [LARGE SCALE GENOMIC DNA]</scope>
    <source>
        <strain evidence="1 2">WF1</strain>
    </source>
</reference>
<evidence type="ECO:0000313" key="1">
    <source>
        <dbReference type="EMBL" id="OQK18537.1"/>
    </source>
</evidence>
<dbReference type="STRING" id="1420851.AU255_12195"/>
<dbReference type="AlphaFoldDB" id="A0A1V8MAI1"/>
<dbReference type="Proteomes" id="UP000191980">
    <property type="component" value="Unassembled WGS sequence"/>
</dbReference>
<dbReference type="RefSeq" id="WP_080523139.1">
    <property type="nucleotide sequence ID" value="NZ_LPUF01000001.1"/>
</dbReference>
<dbReference type="Gene3D" id="3.40.50.10600">
    <property type="entry name" value="SpoIIaa-like domains"/>
    <property type="match status" value="1"/>
</dbReference>